<gene>
    <name evidence="2" type="ORF">ACFQE0_02725</name>
</gene>
<evidence type="ECO:0000313" key="3">
    <source>
        <dbReference type="Proteomes" id="UP001596292"/>
    </source>
</evidence>
<name>A0ABW2BES8_9HYPH</name>
<reference evidence="3" key="1">
    <citation type="journal article" date="2019" name="Int. J. Syst. Evol. Microbiol.">
        <title>The Global Catalogue of Microorganisms (GCM) 10K type strain sequencing project: providing services to taxonomists for standard genome sequencing and annotation.</title>
        <authorList>
            <consortium name="The Broad Institute Genomics Platform"/>
            <consortium name="The Broad Institute Genome Sequencing Center for Infectious Disease"/>
            <person name="Wu L."/>
            <person name="Ma J."/>
        </authorList>
    </citation>
    <scope>NUCLEOTIDE SEQUENCE [LARGE SCALE GENOMIC DNA]</scope>
    <source>
        <strain evidence="3">CCUG 48316</strain>
    </source>
</reference>
<accession>A0ABW2BES8</accession>
<feature type="compositionally biased region" description="Basic and acidic residues" evidence="1">
    <location>
        <begin position="87"/>
        <end position="103"/>
    </location>
</feature>
<evidence type="ECO:0000313" key="2">
    <source>
        <dbReference type="EMBL" id="MFC6788631.1"/>
    </source>
</evidence>
<feature type="region of interest" description="Disordered" evidence="1">
    <location>
        <begin position="73"/>
        <end position="103"/>
    </location>
</feature>
<dbReference type="RefSeq" id="WP_378975223.1">
    <property type="nucleotide sequence ID" value="NZ_JBHSWN010000001.1"/>
</dbReference>
<protein>
    <submittedName>
        <fullName evidence="2">Uncharacterized protein</fullName>
    </submittedName>
</protein>
<sequence length="103" mass="11069">MLFVLRVVLVVGALSYLALLRQGADPEAEARKLTALPSAKVVAPAVNALVPAETRERVAKDVLAKGLIAELSRRASAPEESPVSRDTLNETDRSPAWRGVERP</sequence>
<comment type="caution">
    <text evidence="2">The sequence shown here is derived from an EMBL/GenBank/DDBJ whole genome shotgun (WGS) entry which is preliminary data.</text>
</comment>
<keyword evidence="3" id="KW-1185">Reference proteome</keyword>
<organism evidence="2 3">
    <name type="scientific">Methylobacterium komagatae</name>
    <dbReference type="NCBI Taxonomy" id="374425"/>
    <lineage>
        <taxon>Bacteria</taxon>
        <taxon>Pseudomonadati</taxon>
        <taxon>Pseudomonadota</taxon>
        <taxon>Alphaproteobacteria</taxon>
        <taxon>Hyphomicrobiales</taxon>
        <taxon>Methylobacteriaceae</taxon>
        <taxon>Methylobacterium</taxon>
    </lineage>
</organism>
<dbReference type="EMBL" id="JBHSWN010000001">
    <property type="protein sequence ID" value="MFC6788631.1"/>
    <property type="molecule type" value="Genomic_DNA"/>
</dbReference>
<proteinExistence type="predicted"/>
<dbReference type="Proteomes" id="UP001596292">
    <property type="component" value="Unassembled WGS sequence"/>
</dbReference>
<evidence type="ECO:0000256" key="1">
    <source>
        <dbReference type="SAM" id="MobiDB-lite"/>
    </source>
</evidence>